<accession>A0ABN0QKI6</accession>
<feature type="region of interest" description="Disordered" evidence="1">
    <location>
        <begin position="22"/>
        <end position="48"/>
    </location>
</feature>
<keyword evidence="3" id="KW-1185">Reference proteome</keyword>
<feature type="compositionally biased region" description="Low complexity" evidence="1">
    <location>
        <begin position="38"/>
        <end position="48"/>
    </location>
</feature>
<evidence type="ECO:0000313" key="2">
    <source>
        <dbReference type="EMBL" id="EUA85130.1"/>
    </source>
</evidence>
<organism evidence="2 3">
    <name type="scientific">Mycobacterium ulcerans str. Harvey</name>
    <dbReference type="NCBI Taxonomy" id="1299332"/>
    <lineage>
        <taxon>Bacteria</taxon>
        <taxon>Bacillati</taxon>
        <taxon>Actinomycetota</taxon>
        <taxon>Actinomycetes</taxon>
        <taxon>Mycobacteriales</taxon>
        <taxon>Mycobacteriaceae</taxon>
        <taxon>Mycobacterium</taxon>
        <taxon>Mycobacterium ulcerans group</taxon>
    </lineage>
</organism>
<evidence type="ECO:0000313" key="3">
    <source>
        <dbReference type="Proteomes" id="UP000020681"/>
    </source>
</evidence>
<name>A0ABN0QKI6_MYCUL</name>
<dbReference type="Proteomes" id="UP000020681">
    <property type="component" value="Unassembled WGS sequence"/>
</dbReference>
<proteinExistence type="predicted"/>
<protein>
    <submittedName>
        <fullName evidence="2">Uncharacterized protein</fullName>
    </submittedName>
</protein>
<sequence length="48" mass="4585">MGAMGGSSNVDALVVGHVVTAGRTWGPNADTPSGTRQPLPALPAAAAG</sequence>
<comment type="caution">
    <text evidence="2">The sequence shown here is derived from an EMBL/GenBank/DDBJ whole genome shotgun (WGS) entry which is preliminary data.</text>
</comment>
<dbReference type="EMBL" id="JAOL01000207">
    <property type="protein sequence ID" value="EUA85130.1"/>
    <property type="molecule type" value="Genomic_DNA"/>
</dbReference>
<gene>
    <name evidence="2" type="ORF">I551_8371</name>
</gene>
<evidence type="ECO:0000256" key="1">
    <source>
        <dbReference type="SAM" id="MobiDB-lite"/>
    </source>
</evidence>
<reference evidence="2 3" key="1">
    <citation type="submission" date="2014-01" db="EMBL/GenBank/DDBJ databases">
        <authorList>
            <person name="Dobos K."/>
            <person name="Lenaerts A."/>
            <person name="Ordway D."/>
            <person name="DeGroote M.A."/>
            <person name="Parker T."/>
            <person name="Sizemore C."/>
            <person name="Tallon L.J."/>
            <person name="Sadzewicz L.K."/>
            <person name="Sengamalay N."/>
            <person name="Fraser C.M."/>
            <person name="Hine E."/>
            <person name="Shefchek K.A."/>
            <person name="Das S.P."/>
            <person name="Tettelin H."/>
        </authorList>
    </citation>
    <scope>NUCLEOTIDE SEQUENCE [LARGE SCALE GENOMIC DNA]</scope>
    <source>
        <strain evidence="2 3">Harvey</strain>
    </source>
</reference>